<dbReference type="CDD" id="cd21157">
    <property type="entry name" value="PUA_G5K"/>
    <property type="match status" value="1"/>
</dbReference>
<evidence type="ECO:0000256" key="1">
    <source>
        <dbReference type="ARBA" id="ARBA00022490"/>
    </source>
</evidence>
<dbReference type="InterPro" id="IPR036974">
    <property type="entry name" value="PUA_sf"/>
</dbReference>
<keyword evidence="1 8" id="KW-0963">Cytoplasm</keyword>
<evidence type="ECO:0000256" key="6">
    <source>
        <dbReference type="ARBA" id="ARBA00022777"/>
    </source>
</evidence>
<dbReference type="GO" id="GO:0005524">
    <property type="term" value="F:ATP binding"/>
    <property type="evidence" value="ECO:0007669"/>
    <property type="project" value="UniProtKB-KW"/>
</dbReference>
<keyword evidence="5 8" id="KW-0547">Nucleotide-binding</keyword>
<feature type="binding site" evidence="8">
    <location>
        <position position="162"/>
    </location>
    <ligand>
        <name>substrate</name>
    </ligand>
</feature>
<dbReference type="FunFam" id="3.40.1160.10:FF:000018">
    <property type="entry name" value="Glutamate 5-kinase"/>
    <property type="match status" value="1"/>
</dbReference>
<dbReference type="InterPro" id="IPR041739">
    <property type="entry name" value="G5K_ProB"/>
</dbReference>
<keyword evidence="6 8" id="KW-0418">Kinase</keyword>
<dbReference type="SMART" id="SM00359">
    <property type="entry name" value="PUA"/>
    <property type="match status" value="1"/>
</dbReference>
<dbReference type="InterPro" id="IPR002478">
    <property type="entry name" value="PUA"/>
</dbReference>
<comment type="subcellular location">
    <subcellularLocation>
        <location evidence="8">Cytoplasm</location>
    </subcellularLocation>
</comment>
<evidence type="ECO:0000256" key="8">
    <source>
        <dbReference type="HAMAP-Rule" id="MF_00456"/>
    </source>
</evidence>
<keyword evidence="11" id="KW-1185">Reference proteome</keyword>
<dbReference type="NCBIfam" id="TIGR01027">
    <property type="entry name" value="proB"/>
    <property type="match status" value="1"/>
</dbReference>
<protein>
    <recommendedName>
        <fullName evidence="8">Glutamate 5-kinase</fullName>
        <ecNumber evidence="8">2.7.2.11</ecNumber>
    </recommendedName>
    <alternativeName>
        <fullName evidence="8">Gamma-glutamyl kinase</fullName>
        <shortName evidence="8">GK</shortName>
    </alternativeName>
</protein>
<dbReference type="EMBL" id="FOGL01000001">
    <property type="protein sequence ID" value="SER10318.1"/>
    <property type="molecule type" value="Genomic_DNA"/>
</dbReference>
<dbReference type="SUPFAM" id="SSF53633">
    <property type="entry name" value="Carbamate kinase-like"/>
    <property type="match status" value="1"/>
</dbReference>
<dbReference type="Pfam" id="PF00696">
    <property type="entry name" value="AA_kinase"/>
    <property type="match status" value="1"/>
</dbReference>
<dbReference type="UniPathway" id="UPA00098">
    <property type="reaction ID" value="UER00359"/>
</dbReference>
<dbReference type="Gene3D" id="2.30.130.10">
    <property type="entry name" value="PUA domain"/>
    <property type="match status" value="1"/>
</dbReference>
<dbReference type="GO" id="GO:0004349">
    <property type="term" value="F:glutamate 5-kinase activity"/>
    <property type="evidence" value="ECO:0007669"/>
    <property type="project" value="UniProtKB-UniRule"/>
</dbReference>
<keyword evidence="3 8" id="KW-0641">Proline biosynthesis</keyword>
<dbReference type="GO" id="GO:0055129">
    <property type="term" value="P:L-proline biosynthetic process"/>
    <property type="evidence" value="ECO:0007669"/>
    <property type="project" value="UniProtKB-UniRule"/>
</dbReference>
<dbReference type="InterPro" id="IPR011529">
    <property type="entry name" value="Glu_5kinase"/>
</dbReference>
<dbReference type="CDD" id="cd04242">
    <property type="entry name" value="AAK_G5K_ProB"/>
    <property type="match status" value="1"/>
</dbReference>
<gene>
    <name evidence="8" type="primary">proB</name>
    <name evidence="10" type="ORF">SAMN04487944_101239</name>
</gene>
<comment type="pathway">
    <text evidence="8">Amino-acid biosynthesis; L-proline biosynthesis; L-glutamate 5-semialdehyde from L-glutamate: step 1/2.</text>
</comment>
<evidence type="ECO:0000259" key="9">
    <source>
        <dbReference type="SMART" id="SM00359"/>
    </source>
</evidence>
<evidence type="ECO:0000256" key="7">
    <source>
        <dbReference type="ARBA" id="ARBA00022840"/>
    </source>
</evidence>
<dbReference type="AlphaFoldDB" id="A0A1H9LG19"/>
<dbReference type="GO" id="GO:0005829">
    <property type="term" value="C:cytosol"/>
    <property type="evidence" value="ECO:0007669"/>
    <property type="project" value="TreeGrafter"/>
</dbReference>
<dbReference type="InterPro" id="IPR005715">
    <property type="entry name" value="Glu_5kinase/COase_Synthase"/>
</dbReference>
<keyword evidence="7 8" id="KW-0067">ATP-binding</keyword>
<accession>A0A1H9LG19</accession>
<dbReference type="STRING" id="531814.SAMN04487944_101239"/>
<dbReference type="PANTHER" id="PTHR43654:SF1">
    <property type="entry name" value="ISOPENTENYL PHOSPHATE KINASE"/>
    <property type="match status" value="1"/>
</dbReference>
<name>A0A1H9LG19_9BACI</name>
<dbReference type="HAMAP" id="MF_00456">
    <property type="entry name" value="ProB"/>
    <property type="match status" value="1"/>
</dbReference>
<comment type="similarity">
    <text evidence="8">Belongs to the glutamate 5-kinase family.</text>
</comment>
<dbReference type="InterPro" id="IPR036393">
    <property type="entry name" value="AceGlu_kinase-like_sf"/>
</dbReference>
<reference evidence="10 11" key="1">
    <citation type="submission" date="2016-10" db="EMBL/GenBank/DDBJ databases">
        <authorList>
            <person name="de Groot N.N."/>
        </authorList>
    </citation>
    <scope>NUCLEOTIDE SEQUENCE [LARGE SCALE GENOMIC DNA]</scope>
    <source>
        <strain evidence="10 11">CGMCC 1.7727</strain>
    </source>
</reference>
<dbReference type="InterPro" id="IPR019797">
    <property type="entry name" value="Glutamate_5-kinase_CS"/>
</dbReference>
<feature type="binding site" evidence="8">
    <location>
        <position position="75"/>
    </location>
    <ligand>
        <name>substrate</name>
    </ligand>
</feature>
<proteinExistence type="inferred from homology"/>
<dbReference type="PIRSF" id="PIRSF000729">
    <property type="entry name" value="GK"/>
    <property type="match status" value="1"/>
</dbReference>
<dbReference type="Gene3D" id="3.40.1160.10">
    <property type="entry name" value="Acetylglutamate kinase-like"/>
    <property type="match status" value="1"/>
</dbReference>
<dbReference type="InterPro" id="IPR015947">
    <property type="entry name" value="PUA-like_sf"/>
</dbReference>
<comment type="catalytic activity">
    <reaction evidence="8">
        <text>L-glutamate + ATP = L-glutamyl 5-phosphate + ADP</text>
        <dbReference type="Rhea" id="RHEA:14877"/>
        <dbReference type="ChEBI" id="CHEBI:29985"/>
        <dbReference type="ChEBI" id="CHEBI:30616"/>
        <dbReference type="ChEBI" id="CHEBI:58274"/>
        <dbReference type="ChEBI" id="CHEBI:456216"/>
        <dbReference type="EC" id="2.7.2.11"/>
    </reaction>
</comment>
<dbReference type="PRINTS" id="PR00474">
    <property type="entry name" value="GLU5KINASE"/>
</dbReference>
<dbReference type="PANTHER" id="PTHR43654">
    <property type="entry name" value="GLUTAMATE 5-KINASE"/>
    <property type="match status" value="1"/>
</dbReference>
<dbReference type="Proteomes" id="UP000199687">
    <property type="component" value="Unassembled WGS sequence"/>
</dbReference>
<feature type="binding site" evidence="8">
    <location>
        <position position="174"/>
    </location>
    <ligand>
        <name>substrate</name>
    </ligand>
</feature>
<evidence type="ECO:0000256" key="2">
    <source>
        <dbReference type="ARBA" id="ARBA00022605"/>
    </source>
</evidence>
<dbReference type="Pfam" id="PF01472">
    <property type="entry name" value="PUA"/>
    <property type="match status" value="1"/>
</dbReference>
<dbReference type="InterPro" id="IPR001048">
    <property type="entry name" value="Asp/Glu/Uridylate_kinase"/>
</dbReference>
<feature type="binding site" evidence="8">
    <location>
        <begin position="194"/>
        <end position="195"/>
    </location>
    <ligand>
        <name>ATP</name>
        <dbReference type="ChEBI" id="CHEBI:30616"/>
    </ligand>
</feature>
<dbReference type="PROSITE" id="PS50890">
    <property type="entry name" value="PUA"/>
    <property type="match status" value="1"/>
</dbReference>
<sequence length="401" mass="43729">MTLFVLIVKEEGSFFTLIIEYEGVIKMAKQRIVVKIGSSSLTNKNGGLSLAKIHEHTAAIAKLKQNDYEVILISSGAVSAGFSDLGYPTRPVTVSGKQASAAVGQGLLIQAYTEAFRKYDMVTAQLLLTKDNFSNETQYGNVYSTLTELVKRDVIPIINENDTVAIDELTFGDNDMLSALVSGLVHADFLIMLTDINGLYDKNPKTDSSAKRYDRLATISDQILNQTKHESGSKFGTGGMKSKILAAKTAISLGVRVFVGTGCGEDKLTDILANNGDGTYIGEHLTSNLRKQKQWIAFHSEISGKIHVDKGASDAITLQGKSLLPAGIKWIDGEFEAGAVVEVFYEDKVIAKGQVNYSSEEMILSKGESSQTAMEITMGSRPEVIHRDRLVLSMREAYDYE</sequence>
<evidence type="ECO:0000256" key="4">
    <source>
        <dbReference type="ARBA" id="ARBA00022679"/>
    </source>
</evidence>
<keyword evidence="2 8" id="KW-0028">Amino-acid biosynthesis</keyword>
<comment type="function">
    <text evidence="8">Catalyzes the transfer of a phosphate group to glutamate to form L-glutamate 5-phosphate.</text>
</comment>
<dbReference type="InterPro" id="IPR001057">
    <property type="entry name" value="Glu/AcGlu_kinase"/>
</dbReference>
<dbReference type="EC" id="2.7.2.11" evidence="8"/>
<evidence type="ECO:0000313" key="11">
    <source>
        <dbReference type="Proteomes" id="UP000199687"/>
    </source>
</evidence>
<evidence type="ECO:0000256" key="3">
    <source>
        <dbReference type="ARBA" id="ARBA00022650"/>
    </source>
</evidence>
<keyword evidence="4 8" id="KW-0808">Transferase</keyword>
<evidence type="ECO:0000313" key="10">
    <source>
        <dbReference type="EMBL" id="SER10318.1"/>
    </source>
</evidence>
<dbReference type="PROSITE" id="PS00902">
    <property type="entry name" value="GLUTAMATE_5_KINASE"/>
    <property type="match status" value="1"/>
</dbReference>
<dbReference type="SUPFAM" id="SSF88697">
    <property type="entry name" value="PUA domain-like"/>
    <property type="match status" value="1"/>
</dbReference>
<evidence type="ECO:0000256" key="5">
    <source>
        <dbReference type="ARBA" id="ARBA00022741"/>
    </source>
</evidence>
<dbReference type="GO" id="GO:0003723">
    <property type="term" value="F:RNA binding"/>
    <property type="evidence" value="ECO:0007669"/>
    <property type="project" value="InterPro"/>
</dbReference>
<organism evidence="10 11">
    <name type="scientific">Gracilibacillus ureilyticus</name>
    <dbReference type="NCBI Taxonomy" id="531814"/>
    <lineage>
        <taxon>Bacteria</taxon>
        <taxon>Bacillati</taxon>
        <taxon>Bacillota</taxon>
        <taxon>Bacilli</taxon>
        <taxon>Bacillales</taxon>
        <taxon>Bacillaceae</taxon>
        <taxon>Gracilibacillus</taxon>
    </lineage>
</organism>
<feature type="domain" description="PUA" evidence="9">
    <location>
        <begin position="304"/>
        <end position="385"/>
    </location>
</feature>
<feature type="binding site" evidence="8">
    <location>
        <begin position="237"/>
        <end position="243"/>
    </location>
    <ligand>
        <name>ATP</name>
        <dbReference type="ChEBI" id="CHEBI:30616"/>
    </ligand>
</feature>
<feature type="binding site" evidence="8">
    <location>
        <position position="35"/>
    </location>
    <ligand>
        <name>ATP</name>
        <dbReference type="ChEBI" id="CHEBI:30616"/>
    </ligand>
</feature>